<dbReference type="KEGG" id="sflv:IC614_02915"/>
<organism evidence="1 2">
    <name type="scientific">Allosphingosinicella flava</name>
    <dbReference type="NCBI Taxonomy" id="2771430"/>
    <lineage>
        <taxon>Bacteria</taxon>
        <taxon>Pseudomonadati</taxon>
        <taxon>Pseudomonadota</taxon>
        <taxon>Alphaproteobacteria</taxon>
        <taxon>Sphingomonadales</taxon>
        <taxon>Sphingomonadaceae</taxon>
        <taxon>Allosphingosinicella</taxon>
    </lineage>
</organism>
<evidence type="ECO:0000313" key="2">
    <source>
        <dbReference type="Proteomes" id="UP000594873"/>
    </source>
</evidence>
<protein>
    <submittedName>
        <fullName evidence="1">Uncharacterized protein</fullName>
    </submittedName>
</protein>
<dbReference type="AlphaFoldDB" id="A0A7T2LMG8"/>
<dbReference type="RefSeq" id="WP_200972241.1">
    <property type="nucleotide sequence ID" value="NZ_CP065592.1"/>
</dbReference>
<evidence type="ECO:0000313" key="1">
    <source>
        <dbReference type="EMBL" id="QPQ55569.1"/>
    </source>
</evidence>
<sequence length="81" mass="9043">MTRRHVADVIDTRPPSVRAVEAHHGNHRFRIAGQLTVDLAKQLTRFCRGEREGILGYDKLKPRLLVGENGVGAFGAVVLWL</sequence>
<proteinExistence type="predicted"/>
<name>A0A7T2LMG8_9SPHN</name>
<reference evidence="1 2" key="1">
    <citation type="submission" date="2020-11" db="EMBL/GenBank/DDBJ databases">
        <title>Genome seq and assembly of Sphingosinicella sp.</title>
        <authorList>
            <person name="Chhetri G."/>
        </authorList>
    </citation>
    <scope>NUCLEOTIDE SEQUENCE [LARGE SCALE GENOMIC DNA]</scope>
    <source>
        <strain evidence="1 2">UDD2</strain>
    </source>
</reference>
<gene>
    <name evidence="1" type="ORF">IC614_02915</name>
</gene>
<keyword evidence="2" id="KW-1185">Reference proteome</keyword>
<dbReference type="EMBL" id="CP065592">
    <property type="protein sequence ID" value="QPQ55569.1"/>
    <property type="molecule type" value="Genomic_DNA"/>
</dbReference>
<accession>A0A7T2LMG8</accession>
<dbReference type="Proteomes" id="UP000594873">
    <property type="component" value="Chromosome"/>
</dbReference>